<dbReference type="InterPro" id="IPR036396">
    <property type="entry name" value="Cyt_P450_sf"/>
</dbReference>
<dbReference type="PANTHER" id="PTHR46696">
    <property type="entry name" value="P450, PUTATIVE (EUROFUNG)-RELATED"/>
    <property type="match status" value="1"/>
</dbReference>
<reference evidence="3" key="1">
    <citation type="journal article" date="2019" name="Int. J. Syst. Evol. Microbiol.">
        <title>The Global Catalogue of Microorganisms (GCM) 10K type strain sequencing project: providing services to taxonomists for standard genome sequencing and annotation.</title>
        <authorList>
            <consortium name="The Broad Institute Genomics Platform"/>
            <consortium name="The Broad Institute Genome Sequencing Center for Infectious Disease"/>
            <person name="Wu L."/>
            <person name="Ma J."/>
        </authorList>
    </citation>
    <scope>NUCLEOTIDE SEQUENCE [LARGE SCALE GENOMIC DNA]</scope>
    <source>
        <strain evidence="3">JCM 17326</strain>
    </source>
</reference>
<dbReference type="CDD" id="cd11029">
    <property type="entry name" value="CYP107-like"/>
    <property type="match status" value="1"/>
</dbReference>
<comment type="caution">
    <text evidence="2">The sequence shown here is derived from an EMBL/GenBank/DDBJ whole genome shotgun (WGS) entry which is preliminary data.</text>
</comment>
<dbReference type="PANTHER" id="PTHR46696:SF1">
    <property type="entry name" value="CYTOCHROME P450 YJIB-RELATED"/>
    <property type="match status" value="1"/>
</dbReference>
<dbReference type="Proteomes" id="UP001500630">
    <property type="component" value="Unassembled WGS sequence"/>
</dbReference>
<dbReference type="Pfam" id="PF00067">
    <property type="entry name" value="p450"/>
    <property type="match status" value="1"/>
</dbReference>
<dbReference type="EMBL" id="BAABDQ010000008">
    <property type="protein sequence ID" value="GAA3556458.1"/>
    <property type="molecule type" value="Genomic_DNA"/>
</dbReference>
<dbReference type="RefSeq" id="WP_345563895.1">
    <property type="nucleotide sequence ID" value="NZ_BAABDQ010000008.1"/>
</dbReference>
<gene>
    <name evidence="2" type="ORF">GCM10022419_041110</name>
</gene>
<proteinExistence type="inferred from homology"/>
<sequence>MGDVPEMDLTDLTVLGDPFGAFTRPREESAVVRLLAPGMPVFWAVTRHEEARAMLNDPRLETSESTFIRPEVPEHCRPYMRSMTEMNGAEHTRLRRLVAPAFTPRKASELGPRIEAIVADLLDELPGHAGPDGTVDLLAHFAQPLPIEVIGELVGIPAADRPRWRAYGAAIAAGHGESFLASIPKIIEGAQEAAARGTAEPGDDLLSGLARIVAEDGDRLGEDELVTLVWQLVLGGQTPVNLIANSVAALLAHPGQLAALRADPGLMPRAVEELMRWCGPQLLTFPRFTQEDVEIGGVLVPKGEAVLASIASVNRDPRVFEEPDRFDLGREPSGQLGFAHGPHFCVGASLARVQTGIALGALLRRFPVLALAGEARHLPDPGTWRLAALPVTLT</sequence>
<dbReference type="Gene3D" id="1.10.630.10">
    <property type="entry name" value="Cytochrome P450"/>
    <property type="match status" value="1"/>
</dbReference>
<organism evidence="2 3">
    <name type="scientific">Nonomuraea rosea</name>
    <dbReference type="NCBI Taxonomy" id="638574"/>
    <lineage>
        <taxon>Bacteria</taxon>
        <taxon>Bacillati</taxon>
        <taxon>Actinomycetota</taxon>
        <taxon>Actinomycetes</taxon>
        <taxon>Streptosporangiales</taxon>
        <taxon>Streptosporangiaceae</taxon>
        <taxon>Nonomuraea</taxon>
    </lineage>
</organism>
<evidence type="ECO:0000313" key="3">
    <source>
        <dbReference type="Proteomes" id="UP001500630"/>
    </source>
</evidence>
<name>A0ABP6WU82_9ACTN</name>
<dbReference type="InterPro" id="IPR001128">
    <property type="entry name" value="Cyt_P450"/>
</dbReference>
<dbReference type="SUPFAM" id="SSF48264">
    <property type="entry name" value="Cytochrome P450"/>
    <property type="match status" value="1"/>
</dbReference>
<comment type="similarity">
    <text evidence="1">Belongs to the cytochrome P450 family.</text>
</comment>
<evidence type="ECO:0000256" key="1">
    <source>
        <dbReference type="ARBA" id="ARBA00010617"/>
    </source>
</evidence>
<evidence type="ECO:0000313" key="2">
    <source>
        <dbReference type="EMBL" id="GAA3556458.1"/>
    </source>
</evidence>
<dbReference type="PRINTS" id="PR00359">
    <property type="entry name" value="BP450"/>
</dbReference>
<dbReference type="InterPro" id="IPR002397">
    <property type="entry name" value="Cyt_P450_B"/>
</dbReference>
<keyword evidence="3" id="KW-1185">Reference proteome</keyword>
<protein>
    <submittedName>
        <fullName evidence="2">Cytochrome P450</fullName>
    </submittedName>
</protein>
<accession>A0ABP6WU82</accession>